<sequence>MSIIRESLKQEIKQLPFTLGKLLGAMMAVIGIPAVIWITTRRPSSSWQEVVPYALQGISGILIFHVSSILARHRLKIHVSSGQTQAEKNSVAAVVWTIFAGLVVMAFLLIYLFWYLG</sequence>
<dbReference type="EMBL" id="CP000252">
    <property type="protein sequence ID" value="ABC78741.1"/>
    <property type="molecule type" value="Genomic_DNA"/>
</dbReference>
<dbReference type="KEGG" id="sat:SYN_02415"/>
<evidence type="ECO:0000256" key="1">
    <source>
        <dbReference type="SAM" id="Phobius"/>
    </source>
</evidence>
<keyword evidence="1" id="KW-0812">Transmembrane</keyword>
<dbReference type="InParanoid" id="Q2LXC9"/>
<protein>
    <submittedName>
        <fullName evidence="2">Hypothetical membrane protein</fullName>
    </submittedName>
</protein>
<dbReference type="RefSeq" id="WP_011418757.1">
    <property type="nucleotide sequence ID" value="NC_007759.1"/>
</dbReference>
<feature type="transmembrane region" description="Helical" evidence="1">
    <location>
        <begin position="21"/>
        <end position="38"/>
    </location>
</feature>
<name>Q2LXC9_SYNAS</name>
<proteinExistence type="predicted"/>
<evidence type="ECO:0000313" key="3">
    <source>
        <dbReference type="Proteomes" id="UP000001933"/>
    </source>
</evidence>
<dbReference type="HOGENOM" id="CLU_2117520_0_0_7"/>
<gene>
    <name evidence="2" type="ORF">SYN_02415</name>
</gene>
<evidence type="ECO:0000313" key="2">
    <source>
        <dbReference type="EMBL" id="ABC78741.1"/>
    </source>
</evidence>
<feature type="transmembrane region" description="Helical" evidence="1">
    <location>
        <begin position="50"/>
        <end position="71"/>
    </location>
</feature>
<dbReference type="Proteomes" id="UP000001933">
    <property type="component" value="Chromosome"/>
</dbReference>
<keyword evidence="3" id="KW-1185">Reference proteome</keyword>
<feature type="transmembrane region" description="Helical" evidence="1">
    <location>
        <begin position="91"/>
        <end position="114"/>
    </location>
</feature>
<keyword evidence="1" id="KW-1133">Transmembrane helix</keyword>
<keyword evidence="1" id="KW-0472">Membrane</keyword>
<dbReference type="AlphaFoldDB" id="Q2LXC9"/>
<accession>Q2LXC9</accession>
<reference evidence="2 3" key="1">
    <citation type="journal article" date="2007" name="Proc. Natl. Acad. Sci. U.S.A.">
        <title>The genome of Syntrophus aciditrophicus: life at the thermodynamic limit of microbial growth.</title>
        <authorList>
            <person name="McInerney M.J."/>
            <person name="Rohlin L."/>
            <person name="Mouttaki H."/>
            <person name="Kim U."/>
            <person name="Krupp R.S."/>
            <person name="Rios-Hernandez L."/>
            <person name="Sieber J."/>
            <person name="Struchtemeyer C.G."/>
            <person name="Bhattacharyya A."/>
            <person name="Campbell J.W."/>
            <person name="Gunsalus R.P."/>
        </authorList>
    </citation>
    <scope>NUCLEOTIDE SEQUENCE [LARGE SCALE GENOMIC DNA]</scope>
    <source>
        <strain evidence="2 3">SB</strain>
    </source>
</reference>
<organism evidence="2 3">
    <name type="scientific">Syntrophus aciditrophicus (strain SB)</name>
    <dbReference type="NCBI Taxonomy" id="56780"/>
    <lineage>
        <taxon>Bacteria</taxon>
        <taxon>Pseudomonadati</taxon>
        <taxon>Thermodesulfobacteriota</taxon>
        <taxon>Syntrophia</taxon>
        <taxon>Syntrophales</taxon>
        <taxon>Syntrophaceae</taxon>
        <taxon>Syntrophus</taxon>
    </lineage>
</organism>